<dbReference type="GO" id="GO:0016126">
    <property type="term" value="P:sterol biosynthetic process"/>
    <property type="evidence" value="ECO:0007669"/>
    <property type="project" value="UniProtKB-KW"/>
</dbReference>
<sequence length="146" mass="16115">MASAILSYLPQTEGLLPKWLFLVAVISIGNSVQSYTTLYYTSRIYNPTSSDPPLKTPAHVTALSSRTFGTWTVLTALVRLYAAYNITHPAFYQLGMWTFGVAFAHFVSEWLVFGTTRLGKPLAGPLVVSTTSLAWMALQWGNYVKG</sequence>
<dbReference type="AlphaFoldDB" id="A0A6A6A1J4"/>
<comment type="subcellular location">
    <subcellularLocation>
        <location evidence="1">Endoplasmic reticulum membrane</location>
        <topology evidence="1">Multi-pass membrane protein</topology>
    </subcellularLocation>
</comment>
<evidence type="ECO:0000256" key="4">
    <source>
        <dbReference type="ARBA" id="ARBA00022692"/>
    </source>
</evidence>
<dbReference type="InterPro" id="IPR005352">
    <property type="entry name" value="Erg28"/>
</dbReference>
<feature type="transmembrane region" description="Helical" evidence="13">
    <location>
        <begin position="63"/>
        <end position="84"/>
    </location>
</feature>
<evidence type="ECO:0000256" key="1">
    <source>
        <dbReference type="ARBA" id="ARBA00004477"/>
    </source>
</evidence>
<evidence type="ECO:0000256" key="13">
    <source>
        <dbReference type="SAM" id="Phobius"/>
    </source>
</evidence>
<feature type="transmembrane region" description="Helical" evidence="13">
    <location>
        <begin position="122"/>
        <end position="141"/>
    </location>
</feature>
<name>A0A6A6A1J4_9PLEO</name>
<keyword evidence="6" id="KW-0752">Steroid biosynthesis</keyword>
<evidence type="ECO:0000256" key="5">
    <source>
        <dbReference type="ARBA" id="ARBA00022824"/>
    </source>
</evidence>
<evidence type="ECO:0000256" key="11">
    <source>
        <dbReference type="ARBA" id="ARBA00023166"/>
    </source>
</evidence>
<proteinExistence type="inferred from homology"/>
<evidence type="ECO:0000313" key="15">
    <source>
        <dbReference type="Proteomes" id="UP000799771"/>
    </source>
</evidence>
<dbReference type="Proteomes" id="UP000799771">
    <property type="component" value="Unassembled WGS sequence"/>
</dbReference>
<accession>A0A6A6A1J4</accession>
<reference evidence="14" key="1">
    <citation type="journal article" date="2020" name="Stud. Mycol.">
        <title>101 Dothideomycetes genomes: a test case for predicting lifestyles and emergence of pathogens.</title>
        <authorList>
            <person name="Haridas S."/>
            <person name="Albert R."/>
            <person name="Binder M."/>
            <person name="Bloem J."/>
            <person name="Labutti K."/>
            <person name="Salamov A."/>
            <person name="Andreopoulos B."/>
            <person name="Baker S."/>
            <person name="Barry K."/>
            <person name="Bills G."/>
            <person name="Bluhm B."/>
            <person name="Cannon C."/>
            <person name="Castanera R."/>
            <person name="Culley D."/>
            <person name="Daum C."/>
            <person name="Ezra D."/>
            <person name="Gonzalez J."/>
            <person name="Henrissat B."/>
            <person name="Kuo A."/>
            <person name="Liang C."/>
            <person name="Lipzen A."/>
            <person name="Lutzoni F."/>
            <person name="Magnuson J."/>
            <person name="Mondo S."/>
            <person name="Nolan M."/>
            <person name="Ohm R."/>
            <person name="Pangilinan J."/>
            <person name="Park H.-J."/>
            <person name="Ramirez L."/>
            <person name="Alfaro M."/>
            <person name="Sun H."/>
            <person name="Tritt A."/>
            <person name="Yoshinaga Y."/>
            <person name="Zwiers L.-H."/>
            <person name="Turgeon B."/>
            <person name="Goodwin S."/>
            <person name="Spatafora J."/>
            <person name="Crous P."/>
            <person name="Grigoriev I."/>
        </authorList>
    </citation>
    <scope>NUCLEOTIDE SEQUENCE</scope>
    <source>
        <strain evidence="14">CBS 119687</strain>
    </source>
</reference>
<dbReference type="RefSeq" id="XP_033519458.1">
    <property type="nucleotide sequence ID" value="XM_033661964.1"/>
</dbReference>
<feature type="transmembrane region" description="Helical" evidence="13">
    <location>
        <begin position="20"/>
        <end position="42"/>
    </location>
</feature>
<evidence type="ECO:0000256" key="12">
    <source>
        <dbReference type="ARBA" id="ARBA00023221"/>
    </source>
</evidence>
<evidence type="ECO:0000256" key="8">
    <source>
        <dbReference type="ARBA" id="ARBA00023011"/>
    </source>
</evidence>
<dbReference type="GO" id="GO:0030674">
    <property type="term" value="F:protein-macromolecule adaptor activity"/>
    <property type="evidence" value="ECO:0007669"/>
    <property type="project" value="TreeGrafter"/>
</dbReference>
<feature type="transmembrane region" description="Helical" evidence="13">
    <location>
        <begin position="90"/>
        <end position="113"/>
    </location>
</feature>
<keyword evidence="9" id="KW-0443">Lipid metabolism</keyword>
<dbReference type="EMBL" id="ML977517">
    <property type="protein sequence ID" value="KAF2125065.1"/>
    <property type="molecule type" value="Genomic_DNA"/>
</dbReference>
<keyword evidence="3" id="KW-0444">Lipid biosynthesis</keyword>
<keyword evidence="12" id="KW-0753">Steroid metabolism</keyword>
<evidence type="ECO:0000256" key="2">
    <source>
        <dbReference type="ARBA" id="ARBA00005377"/>
    </source>
</evidence>
<protein>
    <submittedName>
        <fullName evidence="14">Ergosterol biosynthesis protein-like protein</fullName>
    </submittedName>
</protein>
<keyword evidence="15" id="KW-1185">Reference proteome</keyword>
<dbReference type="PANTHER" id="PTHR15451:SF19">
    <property type="entry name" value="ERGOSTEROL BIOSYNTHETIC PROTEIN 28 HOMOLOG"/>
    <property type="match status" value="1"/>
</dbReference>
<evidence type="ECO:0000256" key="6">
    <source>
        <dbReference type="ARBA" id="ARBA00022955"/>
    </source>
</evidence>
<evidence type="ECO:0000256" key="7">
    <source>
        <dbReference type="ARBA" id="ARBA00022989"/>
    </source>
</evidence>
<evidence type="ECO:0000313" key="14">
    <source>
        <dbReference type="EMBL" id="KAF2125065.1"/>
    </source>
</evidence>
<dbReference type="GeneID" id="54402396"/>
<keyword evidence="10 13" id="KW-0472">Membrane</keyword>
<dbReference type="Pfam" id="PF03694">
    <property type="entry name" value="Erg28"/>
    <property type="match status" value="1"/>
</dbReference>
<keyword evidence="4 13" id="KW-0812">Transmembrane</keyword>
<keyword evidence="5" id="KW-0256">Endoplasmic reticulum</keyword>
<comment type="similarity">
    <text evidence="2">Belongs to the ERG28 family.</text>
</comment>
<dbReference type="PANTHER" id="PTHR15451">
    <property type="entry name" value="ERGOSTEROL BIOSYNTHETIC PROTEIN 28-RELATED"/>
    <property type="match status" value="1"/>
</dbReference>
<gene>
    <name evidence="14" type="ORF">P153DRAFT_119158</name>
</gene>
<evidence type="ECO:0000256" key="3">
    <source>
        <dbReference type="ARBA" id="ARBA00022516"/>
    </source>
</evidence>
<keyword evidence="7 13" id="KW-1133">Transmembrane helix</keyword>
<dbReference type="GO" id="GO:0005789">
    <property type="term" value="C:endoplasmic reticulum membrane"/>
    <property type="evidence" value="ECO:0007669"/>
    <property type="project" value="UniProtKB-SubCell"/>
</dbReference>
<dbReference type="OrthoDB" id="6485510at2759"/>
<keyword evidence="8" id="KW-0756">Sterol biosynthesis</keyword>
<evidence type="ECO:0000256" key="10">
    <source>
        <dbReference type="ARBA" id="ARBA00023136"/>
    </source>
</evidence>
<organism evidence="14 15">
    <name type="scientific">Dothidotthia symphoricarpi CBS 119687</name>
    <dbReference type="NCBI Taxonomy" id="1392245"/>
    <lineage>
        <taxon>Eukaryota</taxon>
        <taxon>Fungi</taxon>
        <taxon>Dikarya</taxon>
        <taxon>Ascomycota</taxon>
        <taxon>Pezizomycotina</taxon>
        <taxon>Dothideomycetes</taxon>
        <taxon>Pleosporomycetidae</taxon>
        <taxon>Pleosporales</taxon>
        <taxon>Dothidotthiaceae</taxon>
        <taxon>Dothidotthia</taxon>
    </lineage>
</organism>
<evidence type="ECO:0000256" key="9">
    <source>
        <dbReference type="ARBA" id="ARBA00023098"/>
    </source>
</evidence>
<keyword evidence="11" id="KW-1207">Sterol metabolism</keyword>